<proteinExistence type="predicted"/>
<comment type="caution">
    <text evidence="1">The sequence shown here is derived from an EMBL/GenBank/DDBJ whole genome shotgun (WGS) entry which is preliminary data.</text>
</comment>
<evidence type="ECO:0000313" key="2">
    <source>
        <dbReference type="Proteomes" id="UP000250416"/>
    </source>
</evidence>
<name>A0AAE8N9N3_BURCE</name>
<sequence>MGSAQHPKGGALARLAGLWANEPAFLVWMKSIGQPANTPADAAEFIRARCGVESRAFLDHDPRAKALFHKYILGPYSKHRAAAGMQ</sequence>
<reference evidence="1 2" key="1">
    <citation type="submission" date="2018-06" db="EMBL/GenBank/DDBJ databases">
        <authorList>
            <consortium name="Pathogen Informatics"/>
            <person name="Doyle S."/>
        </authorList>
    </citation>
    <scope>NUCLEOTIDE SEQUENCE [LARGE SCALE GENOMIC DNA]</scope>
    <source>
        <strain evidence="1 2">NCTC10661</strain>
    </source>
</reference>
<evidence type="ECO:0000313" key="1">
    <source>
        <dbReference type="EMBL" id="SPV11613.1"/>
    </source>
</evidence>
<organism evidence="1 2">
    <name type="scientific">Burkholderia cepacia</name>
    <name type="common">Pseudomonas cepacia</name>
    <dbReference type="NCBI Taxonomy" id="292"/>
    <lineage>
        <taxon>Bacteria</taxon>
        <taxon>Pseudomonadati</taxon>
        <taxon>Pseudomonadota</taxon>
        <taxon>Betaproteobacteria</taxon>
        <taxon>Burkholderiales</taxon>
        <taxon>Burkholderiaceae</taxon>
        <taxon>Burkholderia</taxon>
        <taxon>Burkholderia cepacia complex</taxon>
    </lineage>
</organism>
<accession>A0AAE8N9N3</accession>
<dbReference type="EMBL" id="UARD01000001">
    <property type="protein sequence ID" value="SPV11613.1"/>
    <property type="molecule type" value="Genomic_DNA"/>
</dbReference>
<dbReference type="Proteomes" id="UP000250416">
    <property type="component" value="Unassembled WGS sequence"/>
</dbReference>
<gene>
    <name evidence="1" type="ORF">NCTC10661_00208</name>
</gene>
<dbReference type="AlphaFoldDB" id="A0AAE8N9N3"/>
<protein>
    <submittedName>
        <fullName evidence="1">Uncharacterized protein</fullName>
    </submittedName>
</protein>